<dbReference type="EMBL" id="MU155133">
    <property type="protein sequence ID" value="KAF9485877.1"/>
    <property type="molecule type" value="Genomic_DNA"/>
</dbReference>
<dbReference type="SUPFAM" id="SSF82199">
    <property type="entry name" value="SET domain"/>
    <property type="match status" value="1"/>
</dbReference>
<dbReference type="PROSITE" id="PS50280">
    <property type="entry name" value="SET"/>
    <property type="match status" value="1"/>
</dbReference>
<keyword evidence="3" id="KW-1185">Reference proteome</keyword>
<dbReference type="InterPro" id="IPR046341">
    <property type="entry name" value="SET_dom_sf"/>
</dbReference>
<sequence length="345" mass="38409">DAGIFTVVDLPGKGKGAIATRNIKRGEVVLREKPLFVVPLRINTSPADLIAAQLVNLSPADRAAFNNLSYVNFPAHLDPSEHPDQVALAIFQTNAVSAGENVGIFPRMARLNHGCSSAFNVVYTWREEGYLIVHALKNIPKGRELLTTYTNSKRPRNERRAYLSQQYGFHCTCDVCSLPDALSKASDERLSAISALYDAFATWGSNQIEGPEAIEHIRKIWELEDQEGYWSERGQLAADATWIAAAHSDAISTQAWAKLAIEWYSYEIGADSSQVGVMKAVHAHPESHAAWGTRPPLTVRGPGELKSHTFTNVFNSQIFFFSYHRRRVVNFRVLTTLSCFLRYCA</sequence>
<dbReference type="Pfam" id="PF00856">
    <property type="entry name" value="SET"/>
    <property type="match status" value="1"/>
</dbReference>
<name>A0A9P5ZCU9_9AGAR</name>
<dbReference type="AlphaFoldDB" id="A0A9P5ZCU9"/>
<feature type="domain" description="SET" evidence="1">
    <location>
        <begin position="1"/>
        <end position="150"/>
    </location>
</feature>
<dbReference type="InterPro" id="IPR053185">
    <property type="entry name" value="SET_domain_protein"/>
</dbReference>
<dbReference type="Gene3D" id="2.170.270.10">
    <property type="entry name" value="SET domain"/>
    <property type="match status" value="1"/>
</dbReference>
<evidence type="ECO:0000259" key="1">
    <source>
        <dbReference type="PROSITE" id="PS50280"/>
    </source>
</evidence>
<dbReference type="SMART" id="SM00317">
    <property type="entry name" value="SET"/>
    <property type="match status" value="1"/>
</dbReference>
<reference evidence="2" key="1">
    <citation type="submission" date="2020-11" db="EMBL/GenBank/DDBJ databases">
        <authorList>
            <consortium name="DOE Joint Genome Institute"/>
            <person name="Ahrendt S."/>
            <person name="Riley R."/>
            <person name="Andreopoulos W."/>
            <person name="Labutti K."/>
            <person name="Pangilinan J."/>
            <person name="Ruiz-Duenas F.J."/>
            <person name="Barrasa J.M."/>
            <person name="Sanchez-Garcia M."/>
            <person name="Camarero S."/>
            <person name="Miyauchi S."/>
            <person name="Serrano A."/>
            <person name="Linde D."/>
            <person name="Babiker R."/>
            <person name="Drula E."/>
            <person name="Ayuso-Fernandez I."/>
            <person name="Pacheco R."/>
            <person name="Padilla G."/>
            <person name="Ferreira P."/>
            <person name="Barriuso J."/>
            <person name="Kellner H."/>
            <person name="Castanera R."/>
            <person name="Alfaro M."/>
            <person name="Ramirez L."/>
            <person name="Pisabarro A.G."/>
            <person name="Kuo A."/>
            <person name="Tritt A."/>
            <person name="Lipzen A."/>
            <person name="He G."/>
            <person name="Yan M."/>
            <person name="Ng V."/>
            <person name="Cullen D."/>
            <person name="Martin F."/>
            <person name="Rosso M.-N."/>
            <person name="Henrissat B."/>
            <person name="Hibbett D."/>
            <person name="Martinez A.T."/>
            <person name="Grigoriev I.V."/>
        </authorList>
    </citation>
    <scope>NUCLEOTIDE SEQUENCE</scope>
    <source>
        <strain evidence="2">CIRM-BRFM 674</strain>
    </source>
</reference>
<evidence type="ECO:0000313" key="3">
    <source>
        <dbReference type="Proteomes" id="UP000807469"/>
    </source>
</evidence>
<proteinExistence type="predicted"/>
<dbReference type="Proteomes" id="UP000807469">
    <property type="component" value="Unassembled WGS sequence"/>
</dbReference>
<comment type="caution">
    <text evidence="2">The sequence shown here is derived from an EMBL/GenBank/DDBJ whole genome shotgun (WGS) entry which is preliminary data.</text>
</comment>
<feature type="non-terminal residue" evidence="2">
    <location>
        <position position="1"/>
    </location>
</feature>
<protein>
    <recommendedName>
        <fullName evidence="1">SET domain-containing protein</fullName>
    </recommendedName>
</protein>
<dbReference type="InterPro" id="IPR011990">
    <property type="entry name" value="TPR-like_helical_dom_sf"/>
</dbReference>
<organism evidence="2 3">
    <name type="scientific">Pholiota conissans</name>
    <dbReference type="NCBI Taxonomy" id="109636"/>
    <lineage>
        <taxon>Eukaryota</taxon>
        <taxon>Fungi</taxon>
        <taxon>Dikarya</taxon>
        <taxon>Basidiomycota</taxon>
        <taxon>Agaricomycotina</taxon>
        <taxon>Agaricomycetes</taxon>
        <taxon>Agaricomycetidae</taxon>
        <taxon>Agaricales</taxon>
        <taxon>Agaricineae</taxon>
        <taxon>Strophariaceae</taxon>
        <taxon>Pholiota</taxon>
    </lineage>
</organism>
<dbReference type="PANTHER" id="PTHR47332:SF4">
    <property type="entry name" value="SET DOMAIN-CONTAINING PROTEIN 5"/>
    <property type="match status" value="1"/>
</dbReference>
<dbReference type="PANTHER" id="PTHR47332">
    <property type="entry name" value="SET DOMAIN-CONTAINING PROTEIN 5"/>
    <property type="match status" value="1"/>
</dbReference>
<dbReference type="InterPro" id="IPR001214">
    <property type="entry name" value="SET_dom"/>
</dbReference>
<evidence type="ECO:0000313" key="2">
    <source>
        <dbReference type="EMBL" id="KAF9485877.1"/>
    </source>
</evidence>
<dbReference type="CDD" id="cd20071">
    <property type="entry name" value="SET_SMYD"/>
    <property type="match status" value="1"/>
</dbReference>
<dbReference type="OrthoDB" id="265717at2759"/>
<dbReference type="Gene3D" id="1.25.40.10">
    <property type="entry name" value="Tetratricopeptide repeat domain"/>
    <property type="match status" value="1"/>
</dbReference>
<accession>A0A9P5ZCU9</accession>
<gene>
    <name evidence="2" type="ORF">BDN70DRAFT_970007</name>
</gene>